<protein>
    <submittedName>
        <fullName evidence="2">Uncharacterized protein</fullName>
    </submittedName>
</protein>
<reference evidence="3" key="2">
    <citation type="submission" date="2011-02" db="EMBL/GenBank/DDBJ databases">
        <title>Whole genome sequencing of Leishmania donovani clinical lines reveals dynamic variation related to drug resistance.</title>
        <authorList>
            <person name="Downing T."/>
            <person name="Imamura H."/>
            <person name="Sanders M."/>
            <person name="Decuypere S."/>
            <person name="Hertz-Fowler C."/>
            <person name="Clark T.G."/>
            <person name="Rijal S."/>
            <person name="Sundar S."/>
            <person name="Quail M.A."/>
            <person name="De Doncker S."/>
            <person name="Maes I."/>
            <person name="Vanaerschot M."/>
            <person name="Stark O."/>
            <person name="Schonian G."/>
            <person name="Dujardin J.C."/>
            <person name="Berriman M."/>
        </authorList>
    </citation>
    <scope>NUCLEOTIDE SEQUENCE [LARGE SCALE GENOMIC DNA]</scope>
    <source>
        <strain evidence="3">BPK282A1</strain>
    </source>
</reference>
<feature type="region of interest" description="Disordered" evidence="1">
    <location>
        <begin position="18"/>
        <end position="41"/>
    </location>
</feature>
<feature type="compositionally biased region" description="Basic and acidic residues" evidence="1">
    <location>
        <begin position="22"/>
        <end position="41"/>
    </location>
</feature>
<gene>
    <name evidence="2" type="ORF">LDBPK_291590</name>
</gene>
<name>E9BKV7_LEIDO</name>
<dbReference type="KEGG" id="ldo:LDBPK_291590"/>
<dbReference type="RefSeq" id="XP_003862578.1">
    <property type="nucleotide sequence ID" value="XM_003862530.1"/>
</dbReference>
<dbReference type="GeneID" id="13387314"/>
<evidence type="ECO:0000313" key="3">
    <source>
        <dbReference type="Proteomes" id="UP000008980"/>
    </source>
</evidence>
<dbReference type="AlphaFoldDB" id="E9BKV7"/>
<sequence length="112" mass="12117">MGRDGSVRDLRGAIPYATSFGDRSKQGEGVKTKRLRSSDSVDVDYRPPSPTFFGLLPFCSCDPPGSPLRFIHALFIDPLSFSTSAHAHLVAQAISGRRQGLACPPWFPLAPS</sequence>
<dbReference type="EMBL" id="FR799616">
    <property type="protein sequence ID" value="CBZ35885.1"/>
    <property type="molecule type" value="Genomic_DNA"/>
</dbReference>
<organism evidence="2 3">
    <name type="scientific">Leishmania donovani</name>
    <dbReference type="NCBI Taxonomy" id="5661"/>
    <lineage>
        <taxon>Eukaryota</taxon>
        <taxon>Discoba</taxon>
        <taxon>Euglenozoa</taxon>
        <taxon>Kinetoplastea</taxon>
        <taxon>Metakinetoplastina</taxon>
        <taxon>Trypanosomatida</taxon>
        <taxon>Trypanosomatidae</taxon>
        <taxon>Leishmaniinae</taxon>
        <taxon>Leishmania</taxon>
    </lineage>
</organism>
<proteinExistence type="predicted"/>
<evidence type="ECO:0000313" key="2">
    <source>
        <dbReference type="EMBL" id="CBZ35885.1"/>
    </source>
</evidence>
<evidence type="ECO:0000256" key="1">
    <source>
        <dbReference type="SAM" id="MobiDB-lite"/>
    </source>
</evidence>
<reference evidence="2 3" key="1">
    <citation type="journal article" date="2011" name="Genome Res.">
        <title>Whole genome sequencing of multiple Leishmania donovani clinical isolates provides insights into population structure and mechanisms of drug resistance.</title>
        <authorList>
            <person name="Downing T."/>
            <person name="Imamura H."/>
            <person name="Decuypere S."/>
            <person name="Clark T.G."/>
            <person name="Coombs G.H."/>
            <person name="Cotton J.A."/>
            <person name="Hilley J.D."/>
            <person name="de Doncker S."/>
            <person name="Maes I."/>
            <person name="Mottram J.C."/>
            <person name="Quail M.A."/>
            <person name="Rijal S."/>
            <person name="Sanders M."/>
            <person name="Schonian G."/>
            <person name="Stark O."/>
            <person name="Sundar S."/>
            <person name="Vanaerschot M."/>
            <person name="Hertz-Fowler C."/>
            <person name="Dujardin J.C."/>
            <person name="Berriman M."/>
        </authorList>
    </citation>
    <scope>NUCLEOTIDE SEQUENCE [LARGE SCALE GENOMIC DNA]</scope>
    <source>
        <strain evidence="2 3">BPK282A1</strain>
    </source>
</reference>
<dbReference type="VEuPathDB" id="TriTrypDB:LdBPK_291590.1"/>
<accession>E9BKV7</accession>
<dbReference type="Proteomes" id="UP000008980">
    <property type="component" value="Chromosome 29"/>
</dbReference>